<dbReference type="InterPro" id="IPR050259">
    <property type="entry name" value="SDR"/>
</dbReference>
<dbReference type="OrthoDB" id="9805904at2"/>
<protein>
    <submittedName>
        <fullName evidence="3">SDR family oxidoreductase</fullName>
    </submittedName>
</protein>
<comment type="similarity">
    <text evidence="1">Belongs to the short-chain dehydrogenases/reductases (SDR) family.</text>
</comment>
<dbReference type="GO" id="GO:0008206">
    <property type="term" value="P:bile acid metabolic process"/>
    <property type="evidence" value="ECO:0007669"/>
    <property type="project" value="UniProtKB-ARBA"/>
</dbReference>
<dbReference type="Gene3D" id="3.40.50.720">
    <property type="entry name" value="NAD(P)-binding Rossmann-like Domain"/>
    <property type="match status" value="1"/>
</dbReference>
<dbReference type="PRINTS" id="PR00081">
    <property type="entry name" value="GDHRDH"/>
</dbReference>
<dbReference type="Proteomes" id="UP000095094">
    <property type="component" value="Unassembled WGS sequence"/>
</dbReference>
<dbReference type="GO" id="GO:0016491">
    <property type="term" value="F:oxidoreductase activity"/>
    <property type="evidence" value="ECO:0007669"/>
    <property type="project" value="UniProtKB-KW"/>
</dbReference>
<keyword evidence="2" id="KW-0560">Oxidoreductase</keyword>
<evidence type="ECO:0000313" key="3">
    <source>
        <dbReference type="EMBL" id="OEG12938.1"/>
    </source>
</evidence>
<dbReference type="AlphaFoldDB" id="A0A1E5GJR0"/>
<evidence type="ECO:0000313" key="4">
    <source>
        <dbReference type="Proteomes" id="UP000095094"/>
    </source>
</evidence>
<name>A0A1E5GJR0_9ENTE</name>
<dbReference type="Pfam" id="PF13561">
    <property type="entry name" value="adh_short_C2"/>
    <property type="match status" value="1"/>
</dbReference>
<proteinExistence type="inferred from homology"/>
<evidence type="ECO:0000256" key="1">
    <source>
        <dbReference type="ARBA" id="ARBA00006484"/>
    </source>
</evidence>
<sequence length="248" mass="27390">MNKLSGKILLITEASCIIGKTTALLAAKEGAVVICTANHTKKIDPLISEIKEKGGVAAAFHHDSRSRESWKEVLSKIVSTYGKIDSVVNCTSITSPKMLSDLTSEDLNTIQDTTINSFVYGLKETLPVMMTNHSGSIINISTLEGLVGLKEHNPYTAFKDVLRSYTLDAAYEYAPYNIRVNSICPNMITTPLLETTFPMNRSNYKKYTQYPDFGQTENVAKWIIYLASDEASFITGAEIVIDSDQIIM</sequence>
<dbReference type="RefSeq" id="WP_069663638.1">
    <property type="nucleotide sequence ID" value="NZ_JBHUJJ010000001.1"/>
</dbReference>
<reference evidence="4" key="1">
    <citation type="submission" date="2016-09" db="EMBL/GenBank/DDBJ databases">
        <authorList>
            <person name="Gulvik C.A."/>
        </authorList>
    </citation>
    <scope>NUCLEOTIDE SEQUENCE [LARGE SCALE GENOMIC DNA]</scope>
    <source>
        <strain evidence="4">LMG 8895</strain>
    </source>
</reference>
<dbReference type="CDD" id="cd05233">
    <property type="entry name" value="SDR_c"/>
    <property type="match status" value="1"/>
</dbReference>
<comment type="caution">
    <text evidence="3">The sequence shown here is derived from an EMBL/GenBank/DDBJ whole genome shotgun (WGS) entry which is preliminary data.</text>
</comment>
<dbReference type="InterPro" id="IPR002347">
    <property type="entry name" value="SDR_fam"/>
</dbReference>
<evidence type="ECO:0000256" key="2">
    <source>
        <dbReference type="ARBA" id="ARBA00023002"/>
    </source>
</evidence>
<dbReference type="PANTHER" id="PTHR42879:SF2">
    <property type="entry name" value="3-OXOACYL-[ACYL-CARRIER-PROTEIN] REDUCTASE FABG"/>
    <property type="match status" value="1"/>
</dbReference>
<gene>
    <name evidence="3" type="ORF">BCR25_05465</name>
</gene>
<dbReference type="SUPFAM" id="SSF51735">
    <property type="entry name" value="NAD(P)-binding Rossmann-fold domains"/>
    <property type="match status" value="1"/>
</dbReference>
<keyword evidence="4" id="KW-1185">Reference proteome</keyword>
<dbReference type="PANTHER" id="PTHR42879">
    <property type="entry name" value="3-OXOACYL-(ACYL-CARRIER-PROTEIN) REDUCTASE"/>
    <property type="match status" value="1"/>
</dbReference>
<dbReference type="FunFam" id="3.40.50.720:FF:000084">
    <property type="entry name" value="Short-chain dehydrogenase reductase"/>
    <property type="match status" value="1"/>
</dbReference>
<organism evidence="3 4">
    <name type="scientific">Enterococcus termitis</name>
    <dbReference type="NCBI Taxonomy" id="332950"/>
    <lineage>
        <taxon>Bacteria</taxon>
        <taxon>Bacillati</taxon>
        <taxon>Bacillota</taxon>
        <taxon>Bacilli</taxon>
        <taxon>Lactobacillales</taxon>
        <taxon>Enterococcaceae</taxon>
        <taxon>Enterococcus</taxon>
    </lineage>
</organism>
<dbReference type="EMBL" id="MIJY01000023">
    <property type="protein sequence ID" value="OEG12938.1"/>
    <property type="molecule type" value="Genomic_DNA"/>
</dbReference>
<dbReference type="InterPro" id="IPR036291">
    <property type="entry name" value="NAD(P)-bd_dom_sf"/>
</dbReference>
<accession>A0A1E5GJR0</accession>